<reference evidence="1 2" key="1">
    <citation type="submission" date="2019-07" db="EMBL/GenBank/DDBJ databases">
        <title>New species of Amycolatopsis and Streptomyces.</title>
        <authorList>
            <person name="Duangmal K."/>
            <person name="Teo W.F.A."/>
            <person name="Lipun K."/>
        </authorList>
    </citation>
    <scope>NUCLEOTIDE SEQUENCE [LARGE SCALE GENOMIC DNA]</scope>
    <source>
        <strain evidence="1 2">NBRC 109810</strain>
    </source>
</reference>
<proteinExistence type="predicted"/>
<evidence type="ECO:0000313" key="2">
    <source>
        <dbReference type="Proteomes" id="UP000325849"/>
    </source>
</evidence>
<comment type="caution">
    <text evidence="1">The sequence shown here is derived from an EMBL/GenBank/DDBJ whole genome shotgun (WGS) entry which is preliminary data.</text>
</comment>
<dbReference type="AlphaFoldDB" id="A0A5N8VN89"/>
<gene>
    <name evidence="1" type="ORF">FNH09_37535</name>
</gene>
<dbReference type="EMBL" id="VJZD01000244">
    <property type="protein sequence ID" value="MPY36720.1"/>
    <property type="molecule type" value="Genomic_DNA"/>
</dbReference>
<dbReference type="Proteomes" id="UP000325849">
    <property type="component" value="Unassembled WGS sequence"/>
</dbReference>
<keyword evidence="2" id="KW-1185">Reference proteome</keyword>
<accession>A0A5N8VN89</accession>
<evidence type="ECO:0000313" key="1">
    <source>
        <dbReference type="EMBL" id="MPY36720.1"/>
    </source>
</evidence>
<name>A0A5N8VN89_9ACTN</name>
<organism evidence="1 2">
    <name type="scientific">Streptomyces adustus</name>
    <dbReference type="NCBI Taxonomy" id="1609272"/>
    <lineage>
        <taxon>Bacteria</taxon>
        <taxon>Bacillati</taxon>
        <taxon>Actinomycetota</taxon>
        <taxon>Actinomycetes</taxon>
        <taxon>Kitasatosporales</taxon>
        <taxon>Streptomycetaceae</taxon>
        <taxon>Streptomyces</taxon>
    </lineage>
</organism>
<sequence>MGPRTVGAIYQTSISAYEVLAVIRDPERASALLRRTALWAVIVRDIMRADAEPYAVGDTWTTSDRLVREGRTPAAYAPAA</sequence>
<protein>
    <submittedName>
        <fullName evidence="1">Uncharacterized protein</fullName>
    </submittedName>
</protein>